<keyword evidence="3" id="KW-1185">Reference proteome</keyword>
<name>A0A151TZV5_CAJCA</name>
<gene>
    <name evidence="2" type="ORF">KK1_005104</name>
</gene>
<proteinExistence type="predicted"/>
<dbReference type="Proteomes" id="UP000075243">
    <property type="component" value="Chromosome 2"/>
</dbReference>
<dbReference type="Gramene" id="C.cajan_04982.t">
    <property type="protein sequence ID" value="C.cajan_04982.t.cds1"/>
    <property type="gene ID" value="C.cajan_04982"/>
</dbReference>
<evidence type="ECO:0000313" key="2">
    <source>
        <dbReference type="EMBL" id="KYP72514.1"/>
    </source>
</evidence>
<feature type="domain" description="Reverse transcriptase zinc-binding" evidence="1">
    <location>
        <begin position="16"/>
        <end position="77"/>
    </location>
</feature>
<organism evidence="2 3">
    <name type="scientific">Cajanus cajan</name>
    <name type="common">Pigeon pea</name>
    <name type="synonym">Cajanus indicus</name>
    <dbReference type="NCBI Taxonomy" id="3821"/>
    <lineage>
        <taxon>Eukaryota</taxon>
        <taxon>Viridiplantae</taxon>
        <taxon>Streptophyta</taxon>
        <taxon>Embryophyta</taxon>
        <taxon>Tracheophyta</taxon>
        <taxon>Spermatophyta</taxon>
        <taxon>Magnoliopsida</taxon>
        <taxon>eudicotyledons</taxon>
        <taxon>Gunneridae</taxon>
        <taxon>Pentapetalae</taxon>
        <taxon>rosids</taxon>
        <taxon>fabids</taxon>
        <taxon>Fabales</taxon>
        <taxon>Fabaceae</taxon>
        <taxon>Papilionoideae</taxon>
        <taxon>50 kb inversion clade</taxon>
        <taxon>NPAAA clade</taxon>
        <taxon>indigoferoid/millettioid clade</taxon>
        <taxon>Phaseoleae</taxon>
        <taxon>Cajanus</taxon>
    </lineage>
</organism>
<dbReference type="AlphaFoldDB" id="A0A151TZV5"/>
<evidence type="ECO:0000259" key="1">
    <source>
        <dbReference type="Pfam" id="PF13966"/>
    </source>
</evidence>
<reference evidence="2 3" key="1">
    <citation type="journal article" date="2012" name="Nat. Biotechnol.">
        <title>Draft genome sequence of pigeonpea (Cajanus cajan), an orphan legume crop of resource-poor farmers.</title>
        <authorList>
            <person name="Varshney R.K."/>
            <person name="Chen W."/>
            <person name="Li Y."/>
            <person name="Bharti A.K."/>
            <person name="Saxena R.K."/>
            <person name="Schlueter J.A."/>
            <person name="Donoghue M.T."/>
            <person name="Azam S."/>
            <person name="Fan G."/>
            <person name="Whaley A.M."/>
            <person name="Farmer A.D."/>
            <person name="Sheridan J."/>
            <person name="Iwata A."/>
            <person name="Tuteja R."/>
            <person name="Penmetsa R.V."/>
            <person name="Wu W."/>
            <person name="Upadhyaya H.D."/>
            <person name="Yang S.P."/>
            <person name="Shah T."/>
            <person name="Saxena K.B."/>
            <person name="Michael T."/>
            <person name="McCombie W.R."/>
            <person name="Yang B."/>
            <person name="Zhang G."/>
            <person name="Yang H."/>
            <person name="Wang J."/>
            <person name="Spillane C."/>
            <person name="Cook D.R."/>
            <person name="May G.D."/>
            <person name="Xu X."/>
            <person name="Jackson S.A."/>
        </authorList>
    </citation>
    <scope>NUCLEOTIDE SEQUENCE [LARGE SCALE GENOMIC DNA]</scope>
    <source>
        <strain evidence="3">cv. Asha</strain>
    </source>
</reference>
<accession>A0A151TZV5</accession>
<dbReference type="EMBL" id="CM003604">
    <property type="protein sequence ID" value="KYP72514.1"/>
    <property type="molecule type" value="Genomic_DNA"/>
</dbReference>
<dbReference type="InterPro" id="IPR026960">
    <property type="entry name" value="RVT-Znf"/>
</dbReference>
<dbReference type="Pfam" id="PF13966">
    <property type="entry name" value="zf-RVT"/>
    <property type="match status" value="1"/>
</dbReference>
<evidence type="ECO:0000313" key="3">
    <source>
        <dbReference type="Proteomes" id="UP000075243"/>
    </source>
</evidence>
<protein>
    <recommendedName>
        <fullName evidence="1">Reverse transcriptase zinc-binding domain-containing protein</fullName>
    </recommendedName>
</protein>
<sequence length="90" mass="10428">MIVHCWLVGETDVPYFFWSIPAPPKVHYFMWRLVNSDILIVDNLIRRNITLKPQQTLCPFCKSDTETVSHIFCTCPCLWGISFVGSFCSN</sequence>